<dbReference type="PROSITE" id="PS50082">
    <property type="entry name" value="WD_REPEATS_2"/>
    <property type="match status" value="4"/>
</dbReference>
<dbReference type="InterPro" id="IPR001680">
    <property type="entry name" value="WD40_rpt"/>
</dbReference>
<dbReference type="OMA" id="WLAISTE"/>
<evidence type="ECO:0000256" key="5">
    <source>
        <dbReference type="SAM" id="MobiDB-lite"/>
    </source>
</evidence>
<reference evidence="7" key="1">
    <citation type="submission" date="2021-01" db="EMBL/GenBank/DDBJ databases">
        <authorList>
            <consortium name="Genoscope - CEA"/>
            <person name="William W."/>
        </authorList>
    </citation>
    <scope>NUCLEOTIDE SEQUENCE</scope>
</reference>
<evidence type="ECO:0000313" key="7">
    <source>
        <dbReference type="EMBL" id="CAD8165611.1"/>
    </source>
</evidence>
<evidence type="ECO:0000313" key="8">
    <source>
        <dbReference type="Proteomes" id="UP000683925"/>
    </source>
</evidence>
<feature type="repeat" description="WD" evidence="3">
    <location>
        <begin position="2033"/>
        <end position="2074"/>
    </location>
</feature>
<accession>A0A8S1UKB6</accession>
<feature type="repeat" description="WD" evidence="3">
    <location>
        <begin position="3286"/>
        <end position="3327"/>
    </location>
</feature>
<evidence type="ECO:0000259" key="6">
    <source>
        <dbReference type="Pfam" id="PF05729"/>
    </source>
</evidence>
<dbReference type="InterPro" id="IPR019775">
    <property type="entry name" value="WD40_repeat_CS"/>
</dbReference>
<dbReference type="EMBL" id="CAJJDP010000047">
    <property type="protein sequence ID" value="CAD8165611.1"/>
    <property type="molecule type" value="Genomic_DNA"/>
</dbReference>
<sequence length="4216" mass="492953">MLATLMNELIVTQMRQKHTEMIDILFLTLYDFLQHVSYIDSHNSQKQIYQKNMINLRGGGCGQSKVECVIEKKVKADQNLMVSSQLPDNYRTNLIDTLNAITEGAKFIGDPTKRNELLMKVQWFIHNREHLNYFCIDQKETDKIYELVQENFGNILTVLATYLRISGFICYQILQICNELLRIMYAFQLNNYKRYFDVSVQQEYLSKLSEFNTQLEIEQANVWKTGIEFEVTIMKIMIMNSQTNSTEGTDLLIDFFKEAGKSIVSFSPTEDLLSTIINGGRYLLNKGFEQTMYPKETYQTYYLFQLIKWSIIRQLKSKQSVYKQIQQLKDVFQQYILVSNNWILHFCWIQMIFDIIAYRPIIDKSIIKKKQQNQSSNKWNLLIENDLIHCVSYDKNQAIITFFQNQSSQLHDLEVTDLLELYGKKKFLLFSQFLLKGELTHNINHWEFYKNFQFKNQSKKPQKDYEIILANYEQEVLQKLYNNLRSQKDELISINQQIIQSFRNYFKQDSQISIQIIQDDQKVSLKQFLEIYKKLILLSNYILELSLFEAAKINMLTPYVNQITILKNKYVLLDYQAKVNDFVKVHIVEFIDQLLNFFFNAIEFASQIHEASLFLAMKKEVDLDKIMNSIEINYFQDFFLSFDKNFVQFTLSLNFYKQHFSKYISKEEKIEKAIPIQITNIWEIIEYNCKGQWINKVIGRLKNVFDSKFHIFNQQFNTLEDAQQVFINCKFCILILSFLKQFLNVQNHYLKSIRSQLQDFTRQSEQSNEQEDQNFKSNIAQVLLQQKSKLSTFVNTNTEEGEDQNFKVSCKHLVAQIQADFDQIINEFQSQQNLELCDQILKFLAEAQFLILQVLKDPEEISTLENLQTKYDQVLDAVNNFNNNNDIQKQEVFEYRDESLEFFTQIHNHNDQLLKLIKQSNNYFKSYKKLLELGLSLIHQQKQFQKQKQTQIQQIIQQEQSYEEQNKLKDQLVQLQNQEQQNFIASINNLKEKSEKFFNLKVIAQINQLNTQFSIENLQIEQRLIVNLKLTEFLAFFNLKSNQEYSKGLKPDEVNAYIWQEMKDSYDEIKEKIFDSIKINLDHKVREGLVYNLIRLQQSIQEQQINSFSTKQIQHMWVFEKDQKVRNLLKNKELVQIQKQLFSQDLDNLSGSLKDELKERIQKLENLQQQIKLEGNSQKREKLQFELKQQYEELDESLDNISELSDVMDISLIFLKDISKDVKQIKSQIENLQESLNQVGDDIRKLRGKRYDELLEIRKQKILLQSKLAEVDSVYVQVKTIEYDPVTGESIKSKDGLTITNLMCEQWNDFTGEVNEFIWDESKQNDVMLLSGNAGSGKSKAAKKIEEFLWKQKEINSKWIPIFVSLPTLKNPKYNLFEQALESENYQFDKYQLREFKDAIQNKKEYIILILDSYDEMKQDCIQQNLIMTNKLIQELNIDKINRQMKVIITTRKEILNVSGYQTWFYGESLIKLKEVQLQNFNEQQQIEYLNQYVELSVKRKIKEVYEFVKSISGQPFDLKEFLAIWGLISQQVIACINKAFARNQDRIFQNKEEDVVIDKLKTHKSLEILKEEQTTGLRKELLALWSANKFRTAIESIKIQDLLTTPFMLEIIVQVLPNMTKRYSGSTQMKDIFIKNFMNLQKQVKLSQNAQEFYRKENQIQIENQQNDKSNLDEEQSSEKEKDEEHQLKIQKAKVDEIVDKLENQKFFQNYSIVSTLNHDADTIIFDGNTVKLSSDDTSSVIIALKMKKFTVFEFYEGFINFYHEQQIQKQRELGKVSNYESFSCDIYQFSYSLAIDMTLRELSQISYKAQGRLDLKNNYKIEQVIDDWLKQYFDIEDDYKKLIRSCILLSAKGSTFSFTHKSIQEFYVAKYIFDLLTSLNNFDTNIQEESKVESWKNQNILIKSLFNDPLFNISTDNFRGVINFIKEKLINVHNMNLQLIEIVKLSRNLNYCKAAASNSMYLLSQMNVYLGSQDFNRIQLENTNISGLSLFDCDLSQSIFKNVEINSCNLNFANLSNAEWLNVICKEKPCLKGYNSGVLEVQFSPDGQYIASAGTENQIKLWNAETYRFIQDLEGHTAKINTLYFSSDSSILFSGSDDRTIRKWNIKNPLKSEIVDEMKNKVIKVQISQDSKKLYSQDGDGNFQILDLLKDGQSEECIFNLNNALIIQFALHPTEPMVAVLKLNKQIDLINYITNNQTSLEPVIDSNQNRIMDFIFSHDGVYFAITTLNKTIVWNIQENTKKELITFNFNQNIKLYSIIFAQDNKQLIFGTNEFLFSRELTQIEDQGQLEKDQCFEIQLSPQGKIAAVVYEKKLSIIEPTSGLLVNSINFDLQPNQLQFSKDGFKLAFFLKAEQVVKQFIILEVSTLKTICLIFWDSIYWSSYILSYNFDKLYISYDNNSKVLRNNLKQDQQQQRPEGNNFQRILKLHTQKIQKELEIRKFSLSVNSFCVKPQSWIVAYVTSENQSIKIYDLDKNQQIQEPLENQKKEVKTLQFSSTKNELAVGYQDELLIWNLDSKPFNVQKRINFGDLVIKSINYSRDGSQFVLVFQSLFKVYDTNYNVLRVEESNEEAYVSFSQDNNLIGFCLNHNQNIVVSNKNQNYGQTMLKGHKNDKIKFMFTHDQKSITSGSPGELIVWDLNTFQIIEKKNTYLKDFEQLTFSQSSDLIALFQKNVVELWKYSDITLKFIGSQVFELPIKQFSFINDDKQIIILNANSELLVCNIDCFQLEQTFEQKFDCGAISSNDMIALSQNLEISIFSNEFEKCNFSFKVSSETRSLKFLNDKQNVLLQFDDQMIKFWDYEKGQQISGIKINEKVMPQLYLQNEILILQGENYVRIWNLSDLLNVKLCGYHEGINSFSIQEDQQLGAGIKGGQYINIKVIFNILFAFPINQDQYIKQMLMSIKSQFLIILSYTRKLSLLELDSKQIVSFNGDVNAVALCQENNFIVVQTESKIQLAEYSNGSINIIDTFDLQNKLNDCSIKFTNSGYDFSLSSYYMIRIFSITKNQKIICKGMQYQLEKNYAIKDPYLKQAQIFQRQGIPNKQLLLAILDQEKKTFRIVDTQKSKQIVLIRGKLYYNCFQLSLDEEIICFVNDYMQMSILENNNFVLKQIENLKIEGFSRSYLKAVGKDSFVFVNNKNQIMLFSTSQSSKTLIGTTKKDINCMTYLPLQEWLAISTEENNIMFWDVKAKKIVGTLKGHQKKINAISVSQDSSILASASDDKLIRLWNIGQNESSEAQIAHQYSISALAISLDGFLLASGSIKGGDAEVPIIMWDLKEKRLITQLKGHKDSITSLQFSYCSRYLISGCNYGTIIFWNIEYPQATKMLYILDEFNFPINSLSFSPKEQQFVSFSKVDNLQQWNFKQIGQYQKEKPIILNTNSKCYSFYQQNEFIYVKQNKDQMTILNVETKKEQVLEQNSKVTQIIPSKDGRLILCLEGQGVLYIWQKDKDNNWFKTWIYLSQSNFILLSPDNQFLFQAKDCTTQEQPLFSDAVSNNFRTLLHDFSKLQSIEQRTNQKLDISEQLDIAFSIDLAQTAILKSQEIKIFDTMNWQCIQEFKGFQNSRSPQISRDNKYLACSQDIQQITKEKYNNVITLWEINNPTIKRQLEVKDQKLKIYQFSTQDSNRIFALYTDGSVREWNVTTQLHKTIVTLPETIKIDVVQFSINLKFLIYQSQSNSQLELWNFQTNEKSSLSVGEAFSLIGCSENEDMIAVAIRQGVKVFKGKQESMIYVFDDLNIYNVSFIQFSHDDKQLLFCHDSTIYLYQLEETLKSTILGCWNVQSLILSCTFNSRKQEIALRLSNQVQVLKLYPTIHKSELLGIENQNCTCFSPDSKYLASLTSSLQILDLQNLQIVHKFQDFSGEIIQFQSSEILVIGNRNKLQFLKINNIQKIVQIKEIKFYNKIIDMALYFNNLLVQVKDDFKQIKVVFNNIDKFVENLSKAVYNSKGKPFFSGNGNYFALSNQNIIEIMNIKNIKQEKCIQLNRQINQGQIFYSNNGNLILVIFDQTIQLFDTISFKKLKEIKLDFQVSQSEFSQNQKYLALMCSSSVQIFAFHDQKDLLQFWTIKGDKNNISSIALSPRGDFLLTGGQNQVDFINSIALWKVEQSQQICLNDKINDEVKVLKFCPDGINFVAGLSDGSVHLYSIDPKQTNFVKMKTFQQLKLNEDITKFSIFCYKSFAKQSLLTAQQSILSESSIKSENKSIIELFLQKGAYQ</sequence>
<keyword evidence="1 3" id="KW-0853">WD repeat</keyword>
<dbReference type="Proteomes" id="UP000683925">
    <property type="component" value="Unassembled WGS sequence"/>
</dbReference>
<dbReference type="SMART" id="SM00320">
    <property type="entry name" value="WD40"/>
    <property type="match status" value="18"/>
</dbReference>
<dbReference type="InterPro" id="IPR007111">
    <property type="entry name" value="NACHT_NTPase"/>
</dbReference>
<comment type="caution">
    <text evidence="7">The sequence shown here is derived from an EMBL/GenBank/DDBJ whole genome shotgun (WGS) entry which is preliminary data.</text>
</comment>
<dbReference type="PANTHER" id="PTHR44129">
    <property type="entry name" value="WD REPEAT-CONTAINING PROTEIN POP1"/>
    <property type="match status" value="1"/>
</dbReference>
<gene>
    <name evidence="7" type="ORF">POCTA_138.1.T0470031</name>
</gene>
<evidence type="ECO:0000256" key="3">
    <source>
        <dbReference type="PROSITE-ProRule" id="PRU00221"/>
    </source>
</evidence>
<feature type="coiled-coil region" evidence="4">
    <location>
        <begin position="1150"/>
        <end position="1249"/>
    </location>
</feature>
<feature type="repeat" description="WD" evidence="3">
    <location>
        <begin position="3197"/>
        <end position="3238"/>
    </location>
</feature>
<feature type="coiled-coil region" evidence="4">
    <location>
        <begin position="945"/>
        <end position="978"/>
    </location>
</feature>
<protein>
    <recommendedName>
        <fullName evidence="6">NACHT domain-containing protein</fullName>
    </recommendedName>
</protein>
<feature type="compositionally biased region" description="Basic and acidic residues" evidence="5">
    <location>
        <begin position="1678"/>
        <end position="1687"/>
    </location>
</feature>
<dbReference type="CDD" id="cd00200">
    <property type="entry name" value="WD40"/>
    <property type="match status" value="1"/>
</dbReference>
<organism evidence="7 8">
    <name type="scientific">Paramecium octaurelia</name>
    <dbReference type="NCBI Taxonomy" id="43137"/>
    <lineage>
        <taxon>Eukaryota</taxon>
        <taxon>Sar</taxon>
        <taxon>Alveolata</taxon>
        <taxon>Ciliophora</taxon>
        <taxon>Intramacronucleata</taxon>
        <taxon>Oligohymenophorea</taxon>
        <taxon>Peniculida</taxon>
        <taxon>Parameciidae</taxon>
        <taxon>Paramecium</taxon>
    </lineage>
</organism>
<dbReference type="OrthoDB" id="2443807at2759"/>
<feature type="domain" description="NACHT" evidence="6">
    <location>
        <begin position="1326"/>
        <end position="1495"/>
    </location>
</feature>
<proteinExistence type="predicted"/>
<dbReference type="PROSITE" id="PS00678">
    <property type="entry name" value="WD_REPEATS_1"/>
    <property type="match status" value="1"/>
</dbReference>
<keyword evidence="4" id="KW-0175">Coiled coil</keyword>
<evidence type="ECO:0000256" key="2">
    <source>
        <dbReference type="ARBA" id="ARBA00022737"/>
    </source>
</evidence>
<feature type="region of interest" description="Disordered" evidence="5">
    <location>
        <begin position="1665"/>
        <end position="1687"/>
    </location>
</feature>
<dbReference type="InterPro" id="IPR050349">
    <property type="entry name" value="WD_LIS1/nudF_dynein_reg"/>
</dbReference>
<name>A0A8S1UKB6_PAROT</name>
<dbReference type="PROSITE" id="PS50294">
    <property type="entry name" value="WD_REPEATS_REGION"/>
    <property type="match status" value="4"/>
</dbReference>
<evidence type="ECO:0000256" key="4">
    <source>
        <dbReference type="SAM" id="Coils"/>
    </source>
</evidence>
<keyword evidence="2" id="KW-0677">Repeat</keyword>
<keyword evidence="8" id="KW-1185">Reference proteome</keyword>
<feature type="repeat" description="WD" evidence="3">
    <location>
        <begin position="2075"/>
        <end position="2110"/>
    </location>
</feature>
<dbReference type="Pfam" id="PF00400">
    <property type="entry name" value="WD40"/>
    <property type="match status" value="4"/>
</dbReference>
<dbReference type="Pfam" id="PF05729">
    <property type="entry name" value="NACHT"/>
    <property type="match status" value="1"/>
</dbReference>
<evidence type="ECO:0000256" key="1">
    <source>
        <dbReference type="ARBA" id="ARBA00022574"/>
    </source>
</evidence>